<dbReference type="InterPro" id="IPR055123">
    <property type="entry name" value="SpnB-like_Rossmann"/>
</dbReference>
<feature type="active site" description="Proton acceptor; for dehydratase activity" evidence="3">
    <location>
        <position position="64"/>
    </location>
</feature>
<dbReference type="RefSeq" id="WP_048587604.1">
    <property type="nucleotide sequence ID" value="NZ_LFNT01000199.1"/>
</dbReference>
<accession>A0A0J8BKH8</accession>
<comment type="caution">
    <text evidence="5">The sequence shown here is derived from an EMBL/GenBank/DDBJ whole genome shotgun (WGS) entry which is preliminary data.</text>
</comment>
<dbReference type="PROSITE" id="PS52019">
    <property type="entry name" value="PKS_MFAS_DH"/>
    <property type="match status" value="1"/>
</dbReference>
<evidence type="ECO:0000313" key="5">
    <source>
        <dbReference type="EMBL" id="KMS66085.1"/>
    </source>
</evidence>
<dbReference type="PANTHER" id="PTHR43775:SF51">
    <property type="entry name" value="INACTIVE PHENOLPHTHIOCEROL SYNTHESIS POLYKETIDE SYNTHASE TYPE I PKS1-RELATED"/>
    <property type="match status" value="1"/>
</dbReference>
<dbReference type="InterPro" id="IPR036291">
    <property type="entry name" value="NAD(P)-bd_dom_sf"/>
</dbReference>
<dbReference type="Proteomes" id="UP000037432">
    <property type="component" value="Unassembled WGS sequence"/>
</dbReference>
<reference evidence="5 6" key="1">
    <citation type="submission" date="2015-06" db="EMBL/GenBank/DDBJ databases">
        <authorList>
            <person name="Ju K.-S."/>
            <person name="Doroghazi J.R."/>
            <person name="Metcalf W.W."/>
        </authorList>
    </citation>
    <scope>NUCLEOTIDE SEQUENCE [LARGE SCALE GENOMIC DNA]</scope>
    <source>
        <strain evidence="5 6">NRRL 3414</strain>
    </source>
</reference>
<proteinExistence type="predicted"/>
<dbReference type="SMART" id="SM00826">
    <property type="entry name" value="PKS_DH"/>
    <property type="match status" value="1"/>
</dbReference>
<protein>
    <recommendedName>
        <fullName evidence="4">PKS/mFAS DH domain-containing protein</fullName>
    </recommendedName>
</protein>
<dbReference type="InterPro" id="IPR049552">
    <property type="entry name" value="PKS_DH_N"/>
</dbReference>
<dbReference type="InterPro" id="IPR050091">
    <property type="entry name" value="PKS_NRPS_Biosynth_Enz"/>
</dbReference>
<dbReference type="AlphaFoldDB" id="A0A0J8BKH8"/>
<sequence length="491" mass="51413">LPTYAFQHHRYWLNSGLGTGDPADLGLGSVEHPMLGALAEDPATGGLLFTSRWSLWSQPWLADHAAGGTTLVPGAALVDLLIRAGDQANTSHLTELVIEAPLLVPEEGGLHVRVSVSGPDESGVRTAHVHSRVEDAEPGAAFTRHASARLAPEAPAPDFDLAQWPPAGAARIDGAAERAYGELDATGYGYGPAFRGLRAVWTQGSDVYAEVTLPEEAGKPEGYGLHPALLDACLHAGVFGERENGASGQRLMLPFVWNGVSLHATGATTLRVQLSPQGSDSMRVRIADATGAAVASVDSLVTRPFNTAEVPRTTRDSGRDHLYRVFWETAAVTWQEAGPDPVVVVSGADVRAVAEAGEVPDVLVLGVSADGAFDAPDASRASDVSDAAAVHTLTSRVLEVVQAYLAEPRLQDTSLLAVTHGAFAVEGPHSLTDLPAAAAAGLLRSAQAENPGRITLLDTDDTIPLNRIAATLNTLDEPQLAIRQGTSHVPR</sequence>
<organism evidence="5 6">
    <name type="scientific">Streptomyces viridochromogenes</name>
    <dbReference type="NCBI Taxonomy" id="1938"/>
    <lineage>
        <taxon>Bacteria</taxon>
        <taxon>Bacillati</taxon>
        <taxon>Actinomycetota</taxon>
        <taxon>Actinomycetes</taxon>
        <taxon>Kitasatosporales</taxon>
        <taxon>Streptomycetaceae</taxon>
        <taxon>Streptomyces</taxon>
    </lineage>
</organism>
<evidence type="ECO:0000256" key="1">
    <source>
        <dbReference type="ARBA" id="ARBA00022679"/>
    </source>
</evidence>
<dbReference type="Gene3D" id="3.10.129.110">
    <property type="entry name" value="Polyketide synthase dehydratase"/>
    <property type="match status" value="1"/>
</dbReference>
<dbReference type="Pfam" id="PF14765">
    <property type="entry name" value="PS-DH"/>
    <property type="match status" value="1"/>
</dbReference>
<dbReference type="SUPFAM" id="SSF51735">
    <property type="entry name" value="NAD(P)-binding Rossmann-fold domains"/>
    <property type="match status" value="1"/>
</dbReference>
<dbReference type="Gene3D" id="3.40.50.11460">
    <property type="match status" value="1"/>
</dbReference>
<dbReference type="InterPro" id="IPR020807">
    <property type="entry name" value="PKS_DH"/>
</dbReference>
<feature type="active site" description="Proton donor; for dehydratase activity" evidence="3">
    <location>
        <position position="231"/>
    </location>
</feature>
<keyword evidence="1" id="KW-0808">Transferase</keyword>
<feature type="domain" description="PKS/mFAS DH" evidence="4">
    <location>
        <begin position="32"/>
        <end position="311"/>
    </location>
</feature>
<dbReference type="EMBL" id="LFNT01000199">
    <property type="protein sequence ID" value="KMS66085.1"/>
    <property type="molecule type" value="Genomic_DNA"/>
</dbReference>
<dbReference type="Pfam" id="PF22953">
    <property type="entry name" value="SpnB_Rossmann"/>
    <property type="match status" value="1"/>
</dbReference>
<keyword evidence="2" id="KW-0511">Multifunctional enzyme</keyword>
<evidence type="ECO:0000313" key="6">
    <source>
        <dbReference type="Proteomes" id="UP000037432"/>
    </source>
</evidence>
<evidence type="ECO:0000256" key="3">
    <source>
        <dbReference type="PROSITE-ProRule" id="PRU01363"/>
    </source>
</evidence>
<evidence type="ECO:0000256" key="2">
    <source>
        <dbReference type="ARBA" id="ARBA00023268"/>
    </source>
</evidence>
<evidence type="ECO:0000259" key="4">
    <source>
        <dbReference type="PROSITE" id="PS52019"/>
    </source>
</evidence>
<feature type="non-terminal residue" evidence="5">
    <location>
        <position position="1"/>
    </location>
</feature>
<dbReference type="Pfam" id="PF21089">
    <property type="entry name" value="PKS_DH_N"/>
    <property type="match status" value="1"/>
</dbReference>
<dbReference type="InterPro" id="IPR049551">
    <property type="entry name" value="PKS_DH_C"/>
</dbReference>
<name>A0A0J8BKH8_STRVR</name>
<dbReference type="GO" id="GO:0006633">
    <property type="term" value="P:fatty acid biosynthetic process"/>
    <property type="evidence" value="ECO:0007669"/>
    <property type="project" value="TreeGrafter"/>
</dbReference>
<dbReference type="GO" id="GO:0004312">
    <property type="term" value="F:fatty acid synthase activity"/>
    <property type="evidence" value="ECO:0007669"/>
    <property type="project" value="TreeGrafter"/>
</dbReference>
<dbReference type="InterPro" id="IPR042104">
    <property type="entry name" value="PKS_dehydratase_sf"/>
</dbReference>
<feature type="region of interest" description="C-terminal hotdog fold" evidence="3">
    <location>
        <begin position="171"/>
        <end position="311"/>
    </location>
</feature>
<dbReference type="InterPro" id="IPR049900">
    <property type="entry name" value="PKS_mFAS_DH"/>
</dbReference>
<dbReference type="PANTHER" id="PTHR43775">
    <property type="entry name" value="FATTY ACID SYNTHASE"/>
    <property type="match status" value="1"/>
</dbReference>
<gene>
    <name evidence="5" type="ORF">ACM01_46460</name>
</gene>
<feature type="region of interest" description="N-terminal hotdog fold" evidence="3">
    <location>
        <begin position="32"/>
        <end position="157"/>
    </location>
</feature>
<feature type="non-terminal residue" evidence="5">
    <location>
        <position position="491"/>
    </location>
</feature>